<proteinExistence type="predicted"/>
<keyword evidence="1" id="KW-0175">Coiled coil</keyword>
<feature type="coiled-coil region" evidence="1">
    <location>
        <begin position="1388"/>
        <end position="1417"/>
    </location>
</feature>
<dbReference type="OMA" id="GHETEMI"/>
<dbReference type="VEuPathDB" id="PlasmoDB:PRELSG_0304100"/>
<keyword evidence="4" id="KW-1185">Reference proteome</keyword>
<name>A0A1J1H1K2_PLARL</name>
<reference evidence="3 4" key="1">
    <citation type="submission" date="2015-04" db="EMBL/GenBank/DDBJ databases">
        <authorList>
            <consortium name="Pathogen Informatics"/>
        </authorList>
    </citation>
    <scope>NUCLEOTIDE SEQUENCE [LARGE SCALE GENOMIC DNA]</scope>
    <source>
        <strain evidence="3 4">SGS1</strain>
    </source>
</reference>
<dbReference type="RefSeq" id="XP_028531566.1">
    <property type="nucleotide sequence ID" value="XM_028680029.1"/>
</dbReference>
<evidence type="ECO:0000256" key="2">
    <source>
        <dbReference type="SAM" id="MobiDB-lite"/>
    </source>
</evidence>
<feature type="compositionally biased region" description="Basic and acidic residues" evidence="2">
    <location>
        <begin position="919"/>
        <end position="958"/>
    </location>
</feature>
<dbReference type="GeneID" id="39734649"/>
<feature type="compositionally biased region" description="Basic residues" evidence="2">
    <location>
        <begin position="1922"/>
        <end position="1938"/>
    </location>
</feature>
<feature type="region of interest" description="Disordered" evidence="2">
    <location>
        <begin position="1484"/>
        <end position="1510"/>
    </location>
</feature>
<feature type="region of interest" description="Disordered" evidence="2">
    <location>
        <begin position="765"/>
        <end position="807"/>
    </location>
</feature>
<dbReference type="KEGG" id="prel:PRELSG_0304100"/>
<feature type="region of interest" description="Disordered" evidence="2">
    <location>
        <begin position="1687"/>
        <end position="1707"/>
    </location>
</feature>
<dbReference type="EMBL" id="LN835298">
    <property type="protein sequence ID" value="CRG98556.1"/>
    <property type="molecule type" value="Genomic_DNA"/>
</dbReference>
<feature type="coiled-coil region" evidence="1">
    <location>
        <begin position="852"/>
        <end position="889"/>
    </location>
</feature>
<feature type="compositionally biased region" description="Basic and acidic residues" evidence="2">
    <location>
        <begin position="1126"/>
        <end position="1135"/>
    </location>
</feature>
<dbReference type="Proteomes" id="UP000220158">
    <property type="component" value="Chromosome 3"/>
</dbReference>
<dbReference type="OrthoDB" id="376267at2759"/>
<feature type="compositionally biased region" description="Basic residues" evidence="2">
    <location>
        <begin position="765"/>
        <end position="778"/>
    </location>
</feature>
<feature type="region of interest" description="Disordered" evidence="2">
    <location>
        <begin position="1922"/>
        <end position="1948"/>
    </location>
</feature>
<accession>A0A1J1H1K2</accession>
<feature type="compositionally biased region" description="Basic and acidic residues" evidence="2">
    <location>
        <begin position="779"/>
        <end position="807"/>
    </location>
</feature>
<gene>
    <name evidence="3" type="ORF">PRELSG_0304100</name>
</gene>
<feature type="compositionally biased region" description="Basic and acidic residues" evidence="2">
    <location>
        <begin position="1494"/>
        <end position="1510"/>
    </location>
</feature>
<feature type="region of interest" description="Disordered" evidence="2">
    <location>
        <begin position="919"/>
        <end position="974"/>
    </location>
</feature>
<evidence type="ECO:0000313" key="3">
    <source>
        <dbReference type="EMBL" id="CRG98556.1"/>
    </source>
</evidence>
<organism evidence="3 4">
    <name type="scientific">Plasmodium relictum</name>
    <dbReference type="NCBI Taxonomy" id="85471"/>
    <lineage>
        <taxon>Eukaryota</taxon>
        <taxon>Sar</taxon>
        <taxon>Alveolata</taxon>
        <taxon>Apicomplexa</taxon>
        <taxon>Aconoidasida</taxon>
        <taxon>Haemosporida</taxon>
        <taxon>Plasmodiidae</taxon>
        <taxon>Plasmodium</taxon>
        <taxon>Plasmodium (Haemamoeba)</taxon>
    </lineage>
</organism>
<sequence>MSIIETKNKKVLNKKKQYVENLFDLYFYSSISPEYSKTRKRNVSSRDYNNEKINMNDHFRNRLEGIMQGKKKEKLNENNKTYELLKARTNNSSYDNEPKTNFNKISSEGNIKICKSFNKNNSIQEKYRKNEVIYSDNILCKVDIKYNKIKGKTHFNQNYKKSIFEDLNEYSKKLKIKSFNKKTNSKIFEKYNDKDFKLEENDNNTKNTSRKRILNSTGKILNIYHSDNSPLKEENVYVIKKDYILNENNMKQTSRIYLKERKGSLSYSNNIKIKSDNLNNKNKDNKYILSHFKFSPNKKKESLIYLYKKLRNDINYENDIYKNKKENFVTNKTKEIKNKKFLYLKKEPDVDQNRHLMTLKSNCDNMKVNEKKKEKVDNMKDLKYSVSTSKENTVSNRQKSNNKLIRNKYEQIIYFSDYNKDTLKCKIREDLKKYISKFSSKGQFNKSIPNVIGVRTFSGINKKLCKTNEKKKEYVNGKECEKIEIKKLDLKKKNESILRYNTNESLKYTLFSENEKVGIDTDITNKISDKMNKNKEKVNEFLEKSLRNGIYERKKQEHDELLKNNNIYENIHEIKTFYKSSDKILQIKCFNKLSSHNKINCETKKSDINMLKVKSEISNSEKGRSHSYIENLGKEQLKNISKLEIEKNKKESKPCELKKENLEKNFKLEKNKSKMIKSNLLEKSISLENFEKKKSKTDMSKKLKIEKLETDISENNIPKNKFEKNKMEIEKLEVDRSKVYESDKMLEKNLFKMEKLVLLKLQKNKSKCKSKKKKTKKSKKDESEKNKSDKNFGRNKSNIEKMKSNSERKCFEKNKKIIELERRISKLWNSEIRKYEMEASETDESREHKSEYNILEEKLKKKKLIIEKLEKLKKSLSELEKLKIRLFEEETSRTEKSKEKKLAKNKSIIDKLEMKRYKRETSEINGSGKDESGDDKSKEKLEIKRYETETYEVEKSEASKSGNNQPERELERGKSMIEKLENNILILEKSKRNKLLKKSNGKKLEKNRLKINEYLAETSEKEKVRKNKSDEEKVENNKLKLEKFKKNKLKLETLKKSKIKLGKVEEGESEFGKLKMEKYQIEASKMNKLSERKFKKKLENIKLKLEKLKIHGHETEMIKKQNSKRNNSEKSKSKEKLEIKKYISETFESEKSITKTSTTKELEIYELNKNELKIEKKKLKLKKLKNCKIRLESSKIKKHMGELFEINESEKKILTDEKTKKNKSLMDKLEKNRSKIKKLEYNRIKEKNLEKTKPKFSKLKVKKYIIDVYETDKSENILSEKKTEEKKLIINKIKPKKLEMKKFGSYVYETDITEETVKTKKKKIEKRKTKKLEKLRFETEKSDIYKSKKKKPEVDKPKIKKSELCKSIITSEENLERDISEKKLSIQYKSMKNELQLEKLSNDKVKEEKSEDSLLEEKMYIEKYEREMSDEENSYTNKLRFEKFKIKKNRKNKLKKKKSQNNISKKNKVYMNKISETQKLEEKLKRKNIKKERKKSEGNSIEEIKENENSTKKNIKDEQIYILEDNFNNISTYEHNSSNLNHIEKLSEKSSRGNKNSNNLKTIHHDEKNINDIIKFNKFHIEDCNDNKKEIKERIIKIFKSSMEDFYFNNNKYSPETITLNNLYKEKENNFHKNQINNENNDNFYGMYAFKKNVYKYLNKYMKNDVFEEDMSNEDIGIKKIFRKNNDNKKKTSKSSKNRSSISFSNGNYKNIKKNNIEMDQLDEGDTNEKICIDVSRYRNEYDYKDEDNYKNENLKSSILSKINNGNNENYSGYYNGINDYDSNKEYYYNKNEEIYEKKYKEDNFTDIKHFKKQDISYSDKIYLDKCENLTKSDEKIHLDALYKSKTNEFKFPKNLSLFIKKKIDIELKKNIYKKIYKIIDEKNYDNKEEIKKVLNLFSKYSKLNKSINNFVTIDDTKKVKKTIQKREKKRNKKKEKKKNGQKEDSNIDINNVKKRKLKIINIDNATNNLPLTMLIIRNFEEKKNFDKNINIRYKVELAGIKKVFKIKKVIEKEKELFSRVEGIYNFSNLNRNESNENYNNLINKYIPFPNIKSCSPEFQHKFTIFKSMRRKKTNFFNMNKILKTNGKKKYSVKFENKEETTKIGNDSYHYGKKSKLTKYTYASFKEKESKNFLIKRVVKKKENEALNKNEILKSGNKKSLFLKSFSSHNENKITKYSILSSKKKYAFKTFILNNIDTSFNRNKYIINFNKYTARIKECIATDKKKDPGKMNQLDSKSLSYVNDFLKVKDDTKNENFILKSYKSDKEKINIYESKDLNLYKTNIQKYNNLKIVLKDFKKMSIKQKKENDNIIHNKSNIQGLFLNENVNKNEHDNFNNKNYNEDIKIKENKIIYHDKSIFEHNNNCMNNYEHNNGYKSYEKESICKYDKNENTYKIIDKKLNYVKNGDESNYKNFDKKGSYKKYKDGNSHIKSDKNSGYDKYEDIYKNINENSSYDKYENIYMSIASKSNNENENTNSIIYNKNSHKIDGHNFDNAASTEKEVDRYISRKHIIDNEKDKYNNKIKTHVKVLYEKENKKKVGDELLNEKRKIDKNINLQFSDNKVSVKKKNGCENDYVYEKFLSSETKGYLGSSKESIKNIKTENKYNINDIEKYSDKLYKKNAVSKVKKFRNIVKKEKRKDKDFVKNRNKIIKLNFDSKIKSNDLMKEEKKKRDMNEHSLKLNVRRYKENAASNFSKIIKENDLTKLNKTNNFSKIVNKNNSPNIIKKSNFLKLNKTNIPMQILNKNEKIKTVENIARNVSIYVKKGDTLKKNTSKKVKKVVKLIPSKKVSHNLNYSVSFETEIKIDENFLKNNKKEGKNSNYIDLNRIKFSKSSLEFFIEKNLLEKSYSEIKFDNTKKEDFQKISNTDNPFLIEKKKKGKKKKLFKKIINSRKTSKKDQSSNLNYDESKKQQYFSSNVFVEKKSSATHQQKKRNNLKCSVINDKKRLSIFDLSDNISHLGASFIHEKKKINKSSYDKKFNSFTESLRKIFRVKRKVKLSKNITINFSNYLENLEIMESKKEESEISSKKQEQILLKEKSNKSENVLVVKINIITIFLPDLYIKKVNMKSNYYLTVTIYFSNDIKTIKNNCVVETFQTYFTSYTNGIALSSDAFKKIICGSESKNIFKIVISCCREKAILKKELIKIYSRTFKTPLDLRTYNLSREKKYSYETSSANDELYEKDGTIILGTL</sequence>
<evidence type="ECO:0000256" key="1">
    <source>
        <dbReference type="SAM" id="Coils"/>
    </source>
</evidence>
<feature type="region of interest" description="Disordered" evidence="2">
    <location>
        <begin position="1113"/>
        <end position="1135"/>
    </location>
</feature>
<protein>
    <submittedName>
        <fullName evidence="3">Uncharacterized protein</fullName>
    </submittedName>
</protein>
<evidence type="ECO:0000313" key="4">
    <source>
        <dbReference type="Proteomes" id="UP000220158"/>
    </source>
</evidence>